<sequence>MVGTNLKAETFALMDKRSELETEMNVIISRLCRPGGPGLEGNLLDREGFPRADIDIFQVRGDRQRLSVLRNDHKSLTEQIEKNIGILHSTHTVLTLPQKRTAAEGEEVHPRSIPTTDSESSRLTSQTPPIVPSSRTAEMHPPAGLPFAVFDEVQEGSPAKLDGIMIGDQLIKFGSVEGGDNVLIRLAAEGHMNEGKAVPVIVLRRGVQVQLTVTPRPWSGPGLLGCHVQQI</sequence>
<dbReference type="InterPro" id="IPR035269">
    <property type="entry name" value="PSMD9"/>
</dbReference>
<organism evidence="4 5">
    <name type="scientific">Ceratopteris richardii</name>
    <name type="common">Triangle waterfern</name>
    <dbReference type="NCBI Taxonomy" id="49495"/>
    <lineage>
        <taxon>Eukaryota</taxon>
        <taxon>Viridiplantae</taxon>
        <taxon>Streptophyta</taxon>
        <taxon>Embryophyta</taxon>
        <taxon>Tracheophyta</taxon>
        <taxon>Polypodiopsida</taxon>
        <taxon>Polypodiidae</taxon>
        <taxon>Polypodiales</taxon>
        <taxon>Pteridineae</taxon>
        <taxon>Pteridaceae</taxon>
        <taxon>Parkerioideae</taxon>
        <taxon>Ceratopteris</taxon>
    </lineage>
</organism>
<dbReference type="SUPFAM" id="SSF50156">
    <property type="entry name" value="PDZ domain-like"/>
    <property type="match status" value="1"/>
</dbReference>
<feature type="compositionally biased region" description="Basic and acidic residues" evidence="2">
    <location>
        <begin position="101"/>
        <end position="110"/>
    </location>
</feature>
<dbReference type="PANTHER" id="PTHR12651:SF1">
    <property type="entry name" value="26S PROTEASOME NON-ATPASE REGULATORY SUBUNIT 9"/>
    <property type="match status" value="1"/>
</dbReference>
<dbReference type="InterPro" id="IPR036034">
    <property type="entry name" value="PDZ_sf"/>
</dbReference>
<dbReference type="Gene3D" id="2.30.42.10">
    <property type="match status" value="1"/>
</dbReference>
<dbReference type="PANTHER" id="PTHR12651">
    <property type="entry name" value="26S PROTEASOME NON-ATPASE REGULATORY SUBUNIT 9"/>
    <property type="match status" value="1"/>
</dbReference>
<evidence type="ECO:0000256" key="1">
    <source>
        <dbReference type="ARBA" id="ARBA00023186"/>
    </source>
</evidence>
<evidence type="ECO:0000313" key="4">
    <source>
        <dbReference type="EMBL" id="KAH7293596.1"/>
    </source>
</evidence>
<feature type="region of interest" description="Disordered" evidence="2">
    <location>
        <begin position="98"/>
        <end position="137"/>
    </location>
</feature>
<dbReference type="GO" id="GO:0070682">
    <property type="term" value="P:proteasome regulatory particle assembly"/>
    <property type="evidence" value="ECO:0007669"/>
    <property type="project" value="InterPro"/>
</dbReference>
<protein>
    <recommendedName>
        <fullName evidence="3">Nas2 N-terminal domain-containing protein</fullName>
    </recommendedName>
</protein>
<dbReference type="EMBL" id="CM035433">
    <property type="protein sequence ID" value="KAH7293596.1"/>
    <property type="molecule type" value="Genomic_DNA"/>
</dbReference>
<dbReference type="OMA" id="DWGGRGM"/>
<dbReference type="Proteomes" id="UP000825935">
    <property type="component" value="Chromosome 28"/>
</dbReference>
<feature type="compositionally biased region" description="Polar residues" evidence="2">
    <location>
        <begin position="113"/>
        <end position="136"/>
    </location>
</feature>
<keyword evidence="5" id="KW-1185">Reference proteome</keyword>
<evidence type="ECO:0000313" key="5">
    <source>
        <dbReference type="Proteomes" id="UP000825935"/>
    </source>
</evidence>
<name>A0A8T2RAV5_CERRI</name>
<dbReference type="GO" id="GO:0005634">
    <property type="term" value="C:nucleus"/>
    <property type="evidence" value="ECO:0007669"/>
    <property type="project" value="TreeGrafter"/>
</dbReference>
<reference evidence="4" key="1">
    <citation type="submission" date="2021-08" db="EMBL/GenBank/DDBJ databases">
        <title>WGS assembly of Ceratopteris richardii.</title>
        <authorList>
            <person name="Marchant D.B."/>
            <person name="Chen G."/>
            <person name="Jenkins J."/>
            <person name="Shu S."/>
            <person name="Leebens-Mack J."/>
            <person name="Grimwood J."/>
            <person name="Schmutz J."/>
            <person name="Soltis P."/>
            <person name="Soltis D."/>
            <person name="Chen Z.-H."/>
        </authorList>
    </citation>
    <scope>NUCLEOTIDE SEQUENCE</scope>
    <source>
        <strain evidence="4">Whitten #5841</strain>
        <tissue evidence="4">Leaf</tissue>
    </source>
</reference>
<dbReference type="InterPro" id="IPR040815">
    <property type="entry name" value="Nas2_N"/>
</dbReference>
<dbReference type="GO" id="GO:0005737">
    <property type="term" value="C:cytoplasm"/>
    <property type="evidence" value="ECO:0007669"/>
    <property type="project" value="TreeGrafter"/>
</dbReference>
<evidence type="ECO:0000259" key="3">
    <source>
        <dbReference type="Pfam" id="PF18265"/>
    </source>
</evidence>
<dbReference type="FunFam" id="2.30.42.10:FF:000107">
    <property type="entry name" value="26S proteasome non-ATPase regulatory subunit 9"/>
    <property type="match status" value="1"/>
</dbReference>
<comment type="caution">
    <text evidence="4">The sequence shown here is derived from an EMBL/GenBank/DDBJ whole genome shotgun (WGS) entry which is preliminary data.</text>
</comment>
<dbReference type="OrthoDB" id="72325at2759"/>
<feature type="domain" description="Nas2 N-terminal" evidence="3">
    <location>
        <begin position="12"/>
        <end position="89"/>
    </location>
</feature>
<accession>A0A8T2RAV5</accession>
<proteinExistence type="predicted"/>
<dbReference type="AlphaFoldDB" id="A0A8T2RAV5"/>
<dbReference type="Gene3D" id="6.10.140.1710">
    <property type="match status" value="1"/>
</dbReference>
<keyword evidence="1" id="KW-0143">Chaperone</keyword>
<dbReference type="Pfam" id="PF18265">
    <property type="entry name" value="Nas2_N"/>
    <property type="match status" value="1"/>
</dbReference>
<evidence type="ECO:0000256" key="2">
    <source>
        <dbReference type="SAM" id="MobiDB-lite"/>
    </source>
</evidence>
<gene>
    <name evidence="4" type="ORF">KP509_28G032000</name>
</gene>